<dbReference type="STRING" id="1081103.A0A0B2WFK1"/>
<feature type="region of interest" description="Disordered" evidence="1">
    <location>
        <begin position="334"/>
        <end position="438"/>
    </location>
</feature>
<evidence type="ECO:0000313" key="2">
    <source>
        <dbReference type="EMBL" id="KHN94711.1"/>
    </source>
</evidence>
<sequence>MSQIPSSSSRSRVMQSTTVASNFAIWGRWSAYDQGFWQHLIDHKIYPEGCGPPNGLPTFEPSDLDSIREALSADRASLSPCQFTQSQFQDFERKNNRATFKNDIMTTIIPILCGDSSIHSQQNVLFTELEPITTAGAVTPKPDFFDGASLVDINHNIRNDQTFQSKVIPSKHANVPVAVNFFFIGETGGDSSVALRQACYNGAYGARAMHALQNYGKVEPAYDGSAYTFTSIYEAPSSTLQLYAHHIVAPANAGGPPEYYMTKIRGFYLKDSYASFVEGVKVFRNARQLAKEHRDRFIQAANMNTLEAQNQTNAEEHESMSQQDADDALQGGVARTGTINSEPGSNASPLQLPADDDSQDLSTVLGSKRARQISSPDNSWGRRSSKSRTRDRINQRPYGDSPEVSLPSLQPPELPASQKGPGRNSQATKEGRGVGDLA</sequence>
<organism evidence="2 3">
    <name type="scientific">Metarhizium album (strain ARSEF 1941)</name>
    <dbReference type="NCBI Taxonomy" id="1081103"/>
    <lineage>
        <taxon>Eukaryota</taxon>
        <taxon>Fungi</taxon>
        <taxon>Dikarya</taxon>
        <taxon>Ascomycota</taxon>
        <taxon>Pezizomycotina</taxon>
        <taxon>Sordariomycetes</taxon>
        <taxon>Hypocreomycetidae</taxon>
        <taxon>Hypocreales</taxon>
        <taxon>Clavicipitaceae</taxon>
        <taxon>Metarhizium</taxon>
    </lineage>
</organism>
<reference evidence="2 3" key="1">
    <citation type="journal article" date="2014" name="Proc. Natl. Acad. Sci. U.S.A.">
        <title>Trajectory and genomic determinants of fungal-pathogen speciation and host adaptation.</title>
        <authorList>
            <person name="Hu X."/>
            <person name="Xiao G."/>
            <person name="Zheng P."/>
            <person name="Shang Y."/>
            <person name="Su Y."/>
            <person name="Zhang X."/>
            <person name="Liu X."/>
            <person name="Zhan S."/>
            <person name="St Leger R.J."/>
            <person name="Wang C."/>
        </authorList>
    </citation>
    <scope>NUCLEOTIDE SEQUENCE [LARGE SCALE GENOMIC DNA]</scope>
    <source>
        <strain evidence="2 3">ARSEF 1941</strain>
    </source>
</reference>
<evidence type="ECO:0000256" key="1">
    <source>
        <dbReference type="SAM" id="MobiDB-lite"/>
    </source>
</evidence>
<proteinExistence type="predicted"/>
<name>A0A0B2WFK1_METAS</name>
<dbReference type="AlphaFoldDB" id="A0A0B2WFK1"/>
<dbReference type="GeneID" id="63741921"/>
<dbReference type="HOGENOM" id="CLU_023878_0_1_1"/>
<dbReference type="Proteomes" id="UP000030816">
    <property type="component" value="Unassembled WGS sequence"/>
</dbReference>
<feature type="compositionally biased region" description="Basic and acidic residues" evidence="1">
    <location>
        <begin position="429"/>
        <end position="438"/>
    </location>
</feature>
<protein>
    <submittedName>
        <fullName evidence="2">Uncharacterized protein</fullName>
    </submittedName>
</protein>
<feature type="compositionally biased region" description="Polar residues" evidence="1">
    <location>
        <begin position="337"/>
        <end position="349"/>
    </location>
</feature>
<comment type="caution">
    <text evidence="2">The sequence shown here is derived from an EMBL/GenBank/DDBJ whole genome shotgun (WGS) entry which is preliminary data.</text>
</comment>
<accession>A0A0B2WFK1</accession>
<dbReference type="OrthoDB" id="5336565at2759"/>
<evidence type="ECO:0000313" key="3">
    <source>
        <dbReference type="Proteomes" id="UP000030816"/>
    </source>
</evidence>
<dbReference type="RefSeq" id="XP_040675777.1">
    <property type="nucleotide sequence ID" value="XM_040826264.1"/>
</dbReference>
<feature type="compositionally biased region" description="Polar residues" evidence="1">
    <location>
        <begin position="372"/>
        <end position="382"/>
    </location>
</feature>
<gene>
    <name evidence="2" type="ORF">MAM_07466</name>
</gene>
<dbReference type="EMBL" id="AZHE01000031">
    <property type="protein sequence ID" value="KHN94711.1"/>
    <property type="molecule type" value="Genomic_DNA"/>
</dbReference>
<keyword evidence="3" id="KW-1185">Reference proteome</keyword>